<dbReference type="InterPro" id="IPR052197">
    <property type="entry name" value="ComplexI_49kDa-like"/>
</dbReference>
<dbReference type="Gene3D" id="3.30.460.80">
    <property type="entry name" value="NADH:ubiquinone oxidoreductase, 30kDa subunit"/>
    <property type="match status" value="1"/>
</dbReference>
<evidence type="ECO:0000256" key="4">
    <source>
        <dbReference type="ARBA" id="ARBA00022475"/>
    </source>
</evidence>
<comment type="caution">
    <text evidence="13">The sequence shown here is derived from an EMBL/GenBank/DDBJ whole genome shotgun (WGS) entry which is preliminary data.</text>
</comment>
<name>A0A101IJN5_9EURY</name>
<evidence type="ECO:0000313" key="15">
    <source>
        <dbReference type="Proteomes" id="UP000057043"/>
    </source>
</evidence>
<reference evidence="13" key="1">
    <citation type="journal article" date="2015" name="MBio">
        <title>Genome-resolved metagenomic analysis reveals roles for candidate phyla and other microbial community members in biogeochemical transformations in oil reservoirs.</title>
        <authorList>
            <person name="Hu P."/>
            <person name="Tom L."/>
            <person name="Singh A."/>
            <person name="Thomas B.C."/>
            <person name="Baker B.J."/>
            <person name="Piceno Y.M."/>
            <person name="Andersen G.L."/>
            <person name="Banfield J.F."/>
        </authorList>
    </citation>
    <scope>NUCLEOTIDE SEQUENCE [LARGE SCALE GENOMIC DNA]</scope>
    <source>
        <strain evidence="13">56_747</strain>
    </source>
</reference>
<dbReference type="InterPro" id="IPR054914">
    <property type="entry name" value="F420_dehyd_FpoD"/>
</dbReference>
<feature type="domain" description="NADH:ubiquinone oxidoreductase 30kDa subunit" evidence="10">
    <location>
        <begin position="33"/>
        <end position="150"/>
    </location>
</feature>
<dbReference type="PATRIC" id="fig|301375.6.peg.81"/>
<keyword evidence="6" id="KW-0520">NAD</keyword>
<dbReference type="EMBL" id="LGHB01000015">
    <property type="protein sequence ID" value="KUK96348.1"/>
    <property type="molecule type" value="Genomic_DNA"/>
</dbReference>
<dbReference type="EMBL" id="LGFT01000030">
    <property type="protein sequence ID" value="KUK44236.1"/>
    <property type="molecule type" value="Genomic_DNA"/>
</dbReference>
<dbReference type="GO" id="GO:0012505">
    <property type="term" value="C:endomembrane system"/>
    <property type="evidence" value="ECO:0007669"/>
    <property type="project" value="UniProtKB-SubCell"/>
</dbReference>
<evidence type="ECO:0000313" key="14">
    <source>
        <dbReference type="Proteomes" id="UP000053961"/>
    </source>
</evidence>
<dbReference type="PANTHER" id="PTHR43485">
    <property type="entry name" value="HYDROGENASE-4 COMPONENT G"/>
    <property type="match status" value="1"/>
</dbReference>
<protein>
    <submittedName>
        <fullName evidence="13">F420H2 dehydrogenase, subunit D</fullName>
    </submittedName>
</protein>
<evidence type="ECO:0000256" key="7">
    <source>
        <dbReference type="ARBA" id="ARBA00023136"/>
    </source>
</evidence>
<evidence type="ECO:0000256" key="3">
    <source>
        <dbReference type="ARBA" id="ARBA00010019"/>
    </source>
</evidence>
<dbReference type="SUPFAM" id="SSF143243">
    <property type="entry name" value="Nqo5-like"/>
    <property type="match status" value="1"/>
</dbReference>
<evidence type="ECO:0000256" key="9">
    <source>
        <dbReference type="ARBA" id="ARBA00047712"/>
    </source>
</evidence>
<comment type="catalytic activity">
    <reaction evidence="9">
        <text>a quinone + NADH + 5 H(+)(in) = a quinol + NAD(+) + 4 H(+)(out)</text>
        <dbReference type="Rhea" id="RHEA:57888"/>
        <dbReference type="ChEBI" id="CHEBI:15378"/>
        <dbReference type="ChEBI" id="CHEBI:24646"/>
        <dbReference type="ChEBI" id="CHEBI:57540"/>
        <dbReference type="ChEBI" id="CHEBI:57945"/>
        <dbReference type="ChEBI" id="CHEBI:132124"/>
    </reaction>
</comment>
<dbReference type="InterPro" id="IPR022885">
    <property type="entry name" value="NDH1_su_D/H"/>
</dbReference>
<comment type="similarity">
    <text evidence="3">In the C-terminal section; belongs to the complex I 49 kDa subunit family.</text>
</comment>
<reference evidence="14 15" key="2">
    <citation type="journal article" date="2015" name="MBio">
        <title>Genome-Resolved Metagenomic Analysis Reveals Roles for Candidate Phyla and Other Microbial Community Members in Biogeochemical Transformations in Oil Reservoirs.</title>
        <authorList>
            <person name="Hu P."/>
            <person name="Tom L."/>
            <person name="Singh A."/>
            <person name="Thomas B.C."/>
            <person name="Baker B.J."/>
            <person name="Piceno Y.M."/>
            <person name="Andersen G.L."/>
            <person name="Banfield J.F."/>
        </authorList>
    </citation>
    <scope>NUCLEOTIDE SEQUENCE [LARGE SCALE GENOMIC DNA]</scope>
    <source>
        <strain evidence="12">57_489</strain>
    </source>
</reference>
<keyword evidence="5" id="KW-0560">Oxidoreductase</keyword>
<dbReference type="HAMAP" id="MF_01358">
    <property type="entry name" value="NDH1_NuoD"/>
    <property type="match status" value="1"/>
</dbReference>
<dbReference type="InterPro" id="IPR001268">
    <property type="entry name" value="NADH_UbQ_OxRdtase_30kDa_su"/>
</dbReference>
<keyword evidence="4" id="KW-1003">Cell membrane</keyword>
<dbReference type="InterPro" id="IPR037232">
    <property type="entry name" value="NADH_quin_OxRdtase_su_C/D-like"/>
</dbReference>
<gene>
    <name evidence="12" type="ORF">XD72_1368</name>
    <name evidence="13" type="ORF">XE07_1190</name>
</gene>
<dbReference type="Proteomes" id="UP000053961">
    <property type="component" value="Unassembled WGS sequence"/>
</dbReference>
<dbReference type="InterPro" id="IPR029014">
    <property type="entry name" value="NiFe-Hase_large"/>
</dbReference>
<proteinExistence type="inferred from homology"/>
<evidence type="ECO:0000259" key="10">
    <source>
        <dbReference type="Pfam" id="PF00329"/>
    </source>
</evidence>
<organism evidence="13 14">
    <name type="scientific">Methanothrix harundinacea</name>
    <dbReference type="NCBI Taxonomy" id="301375"/>
    <lineage>
        <taxon>Archaea</taxon>
        <taxon>Methanobacteriati</taxon>
        <taxon>Methanobacteriota</taxon>
        <taxon>Stenosarchaea group</taxon>
        <taxon>Methanomicrobia</taxon>
        <taxon>Methanotrichales</taxon>
        <taxon>Methanotrichaceae</taxon>
        <taxon>Methanothrix</taxon>
    </lineage>
</organism>
<evidence type="ECO:0000259" key="11">
    <source>
        <dbReference type="Pfam" id="PF00346"/>
    </source>
</evidence>
<evidence type="ECO:0000313" key="12">
    <source>
        <dbReference type="EMBL" id="KUK44236.1"/>
    </source>
</evidence>
<dbReference type="GO" id="GO:0016651">
    <property type="term" value="F:oxidoreductase activity, acting on NAD(P)H"/>
    <property type="evidence" value="ECO:0007669"/>
    <property type="project" value="InterPro"/>
</dbReference>
<dbReference type="NCBIfam" id="NF004739">
    <property type="entry name" value="PRK06075.1"/>
    <property type="match status" value="1"/>
</dbReference>
<dbReference type="SUPFAM" id="SSF56762">
    <property type="entry name" value="HydB/Nqo4-like"/>
    <property type="match status" value="1"/>
</dbReference>
<dbReference type="Pfam" id="PF00329">
    <property type="entry name" value="Complex1_30kDa"/>
    <property type="match status" value="1"/>
</dbReference>
<comment type="subcellular location">
    <subcellularLocation>
        <location evidence="2">Cell membrane</location>
    </subcellularLocation>
    <subcellularLocation>
        <location evidence="1">Endomembrane system</location>
        <topology evidence="1">Peripheral membrane protein</topology>
    </subcellularLocation>
</comment>
<dbReference type="NCBIfam" id="NF040602">
    <property type="entry name" value="F420_dehyd_FpoD"/>
    <property type="match status" value="1"/>
</dbReference>
<evidence type="ECO:0000256" key="6">
    <source>
        <dbReference type="ARBA" id="ARBA00023027"/>
    </source>
</evidence>
<dbReference type="GO" id="GO:0008137">
    <property type="term" value="F:NADH dehydrogenase (ubiquinone) activity"/>
    <property type="evidence" value="ECO:0007669"/>
    <property type="project" value="InterPro"/>
</dbReference>
<dbReference type="GO" id="GO:0048038">
    <property type="term" value="F:quinone binding"/>
    <property type="evidence" value="ECO:0007669"/>
    <property type="project" value="InterPro"/>
</dbReference>
<dbReference type="GO" id="GO:0005886">
    <property type="term" value="C:plasma membrane"/>
    <property type="evidence" value="ECO:0007669"/>
    <property type="project" value="UniProtKB-SubCell"/>
</dbReference>
<keyword evidence="7" id="KW-0472">Membrane</keyword>
<keyword evidence="8" id="KW-0511">Multifunctional enzyme</keyword>
<evidence type="ECO:0000313" key="13">
    <source>
        <dbReference type="EMBL" id="KUK96348.1"/>
    </source>
</evidence>
<accession>A0A101IJN5</accession>
<evidence type="ECO:0000256" key="5">
    <source>
        <dbReference type="ARBA" id="ARBA00023002"/>
    </source>
</evidence>
<sequence>MTTANDVLSALQSAFPGAVEEAKISPERQLWATIKPDKIVDVCKYLRDNHSFDHYSGAAGVDKIDEGLFEVTELLASHGAHQVVALLKVKTPRDDPSVKSLTGLYWNANWYEREIWEMLGINFEGHPELYPLLLCDELVGVWPWRKDFKGYPDYTTAERAIEMVTSDGYTEYSFPPTEAEIKAGTVPVDRPKYPTFREREEMEIEGESEMILHMGPQHAVVPGPFLLDILVDGERVKKAFLDVGYIHKGIEKIMENRTYTQGIPITDRLCYMAALTNNEAYCGAVERLLGIEAPERGQYIRMILEELSRIQSHLLGTGEFLTLIASAVYSPFLYMIIDREDVLSCIESVTGARINHSFVRFGGVRNDLPDGFKDMTLDTLKMIRQKTEEYKELFLSDSIYRKRMEGVGVLSPQEARRLGVSGPPLRASDTPYDMRREDPYLLYKDMDFEVITRKEGDSKARVEVRLDEILESCYIIEQCLDQIPSGPVMAEGVPKRIKPDPGEAYYRVEDHRGEMGFFVVSDGSDKPAKVKARGPVYAYFQALPPLLEGVYIADVVAIAGSMDACTSEVDR</sequence>
<dbReference type="AlphaFoldDB" id="A0A101IJN5"/>
<evidence type="ECO:0000256" key="8">
    <source>
        <dbReference type="ARBA" id="ARBA00023268"/>
    </source>
</evidence>
<feature type="domain" description="NADH-quinone oxidoreductase subunit D" evidence="11">
    <location>
        <begin position="329"/>
        <end position="571"/>
    </location>
</feature>
<dbReference type="Pfam" id="PF00346">
    <property type="entry name" value="Complex1_49kDa"/>
    <property type="match status" value="1"/>
</dbReference>
<evidence type="ECO:0000256" key="2">
    <source>
        <dbReference type="ARBA" id="ARBA00004236"/>
    </source>
</evidence>
<evidence type="ECO:0000256" key="1">
    <source>
        <dbReference type="ARBA" id="ARBA00004184"/>
    </source>
</evidence>
<dbReference type="PANTHER" id="PTHR43485:SF1">
    <property type="entry name" value="FORMATE HYDROGENLYASE SUBUNIT 5-RELATED"/>
    <property type="match status" value="1"/>
</dbReference>
<dbReference type="Gene3D" id="1.10.645.10">
    <property type="entry name" value="Cytochrome-c3 Hydrogenase, chain B"/>
    <property type="match status" value="1"/>
</dbReference>
<dbReference type="Proteomes" id="UP000057043">
    <property type="component" value="Unassembled WGS sequence"/>
</dbReference>
<dbReference type="InterPro" id="IPR001135">
    <property type="entry name" value="NADH_Q_OxRdtase_suD"/>
</dbReference>
<dbReference type="GO" id="GO:0051287">
    <property type="term" value="F:NAD binding"/>
    <property type="evidence" value="ECO:0007669"/>
    <property type="project" value="InterPro"/>
</dbReference>